<comment type="caution">
    <text evidence="4">The sequence shown here is derived from an EMBL/GenBank/DDBJ whole genome shotgun (WGS) entry which is preliminary data.</text>
</comment>
<evidence type="ECO:0000259" key="3">
    <source>
        <dbReference type="PROSITE" id="PS50110"/>
    </source>
</evidence>
<dbReference type="SUPFAM" id="SSF52172">
    <property type="entry name" value="CheY-like"/>
    <property type="match status" value="1"/>
</dbReference>
<feature type="transmembrane region" description="Helical" evidence="2">
    <location>
        <begin position="23"/>
        <end position="46"/>
    </location>
</feature>
<name>A0ABY1QVH9_9BURK</name>
<dbReference type="Gene3D" id="3.40.50.2300">
    <property type="match status" value="1"/>
</dbReference>
<keyword evidence="2" id="KW-0812">Transmembrane</keyword>
<keyword evidence="5" id="KW-1185">Reference proteome</keyword>
<protein>
    <submittedName>
        <fullName evidence="4">Response regulator receiver domain-containing protein</fullName>
    </submittedName>
</protein>
<dbReference type="RefSeq" id="WP_283445692.1">
    <property type="nucleotide sequence ID" value="NZ_FXUL01000045.1"/>
</dbReference>
<keyword evidence="1" id="KW-0597">Phosphoprotein</keyword>
<keyword evidence="2" id="KW-0472">Membrane</keyword>
<sequence>MAERVVQQVPDTKVPVPQRPPDFATLLEALAKLIPWIILLIALVWFHPEISDLLKRTKGFKGLGLEWTVFEGNIKPAVGRGQAAPNEQLSPLAKLAWKKFQDLGEVLPLARILWVDDNPQNNFTMRRNLTSYGIQVDIAISNAEAIDAVLRRDYHMIISDVGRDNAEPVSDGMNKDAGLDLAKKVANIGYKAPILFYTYSPSKVTSDILHLIATGSGSLLLNTIADVLTVEFKAAPAASDSAVGSKK</sequence>
<feature type="domain" description="Response regulatory" evidence="3">
    <location>
        <begin position="111"/>
        <end position="228"/>
    </location>
</feature>
<dbReference type="EMBL" id="FXUL01000045">
    <property type="protein sequence ID" value="SMP81583.1"/>
    <property type="molecule type" value="Genomic_DNA"/>
</dbReference>
<evidence type="ECO:0000256" key="2">
    <source>
        <dbReference type="SAM" id="Phobius"/>
    </source>
</evidence>
<accession>A0ABY1QVH9</accession>
<dbReference type="InterPro" id="IPR011006">
    <property type="entry name" value="CheY-like_superfamily"/>
</dbReference>
<gene>
    <name evidence="4" type="ORF">SAMN06295970_14520</name>
</gene>
<proteinExistence type="predicted"/>
<dbReference type="Proteomes" id="UP001158049">
    <property type="component" value="Unassembled WGS sequence"/>
</dbReference>
<feature type="modified residue" description="4-aspartylphosphate" evidence="1">
    <location>
        <position position="160"/>
    </location>
</feature>
<dbReference type="InterPro" id="IPR001789">
    <property type="entry name" value="Sig_transdc_resp-reg_receiver"/>
</dbReference>
<organism evidence="4 5">
    <name type="scientific">Noviherbaspirillum suwonense</name>
    <dbReference type="NCBI Taxonomy" id="1224511"/>
    <lineage>
        <taxon>Bacteria</taxon>
        <taxon>Pseudomonadati</taxon>
        <taxon>Pseudomonadota</taxon>
        <taxon>Betaproteobacteria</taxon>
        <taxon>Burkholderiales</taxon>
        <taxon>Oxalobacteraceae</taxon>
        <taxon>Noviherbaspirillum</taxon>
    </lineage>
</organism>
<evidence type="ECO:0000256" key="1">
    <source>
        <dbReference type="PROSITE-ProRule" id="PRU00169"/>
    </source>
</evidence>
<dbReference type="CDD" id="cd00156">
    <property type="entry name" value="REC"/>
    <property type="match status" value="1"/>
</dbReference>
<reference evidence="4 5" key="1">
    <citation type="submission" date="2017-05" db="EMBL/GenBank/DDBJ databases">
        <authorList>
            <person name="Varghese N."/>
            <person name="Submissions S."/>
        </authorList>
    </citation>
    <scope>NUCLEOTIDE SEQUENCE [LARGE SCALE GENOMIC DNA]</scope>
    <source>
        <strain evidence="4 5">DSM 26001</strain>
    </source>
</reference>
<evidence type="ECO:0000313" key="5">
    <source>
        <dbReference type="Proteomes" id="UP001158049"/>
    </source>
</evidence>
<keyword evidence="2" id="KW-1133">Transmembrane helix</keyword>
<dbReference type="PROSITE" id="PS50110">
    <property type="entry name" value="RESPONSE_REGULATORY"/>
    <property type="match status" value="1"/>
</dbReference>
<evidence type="ECO:0000313" key="4">
    <source>
        <dbReference type="EMBL" id="SMP81583.1"/>
    </source>
</evidence>